<comment type="caution">
    <text evidence="1">The sequence shown here is derived from an EMBL/GenBank/DDBJ whole genome shotgun (WGS) entry which is preliminary data.</text>
</comment>
<sequence length="96" mass="11322">MSNDYKDEACEFQRMLQKFKESLYKLENMETMVSDPMLKTMVSEAILNHHQIIDVILESSNTQNMDRIQLMNHLDNLIKCHDNVFLYAIDHGLMDV</sequence>
<dbReference type="EMBL" id="JBHTKX010000004">
    <property type="protein sequence ID" value="MFD1130768.1"/>
    <property type="molecule type" value="Genomic_DNA"/>
</dbReference>
<gene>
    <name evidence="1" type="ORF">ACFQ3J_21725</name>
</gene>
<proteinExistence type="predicted"/>
<evidence type="ECO:0000313" key="1">
    <source>
        <dbReference type="EMBL" id="MFD1130768.1"/>
    </source>
</evidence>
<keyword evidence="2" id="KW-1185">Reference proteome</keyword>
<evidence type="ECO:0000313" key="2">
    <source>
        <dbReference type="Proteomes" id="UP001597169"/>
    </source>
</evidence>
<reference evidence="2" key="1">
    <citation type="journal article" date="2019" name="Int. J. Syst. Evol. Microbiol.">
        <title>The Global Catalogue of Microorganisms (GCM) 10K type strain sequencing project: providing services to taxonomists for standard genome sequencing and annotation.</title>
        <authorList>
            <consortium name="The Broad Institute Genomics Platform"/>
            <consortium name="The Broad Institute Genome Sequencing Center for Infectious Disease"/>
            <person name="Wu L."/>
            <person name="Ma J."/>
        </authorList>
    </citation>
    <scope>NUCLEOTIDE SEQUENCE [LARGE SCALE GENOMIC DNA]</scope>
    <source>
        <strain evidence="2">CCUG 53519</strain>
    </source>
</reference>
<organism evidence="1 2">
    <name type="scientific">Paenibacillus provencensis</name>
    <dbReference type="NCBI Taxonomy" id="441151"/>
    <lineage>
        <taxon>Bacteria</taxon>
        <taxon>Bacillati</taxon>
        <taxon>Bacillota</taxon>
        <taxon>Bacilli</taxon>
        <taxon>Bacillales</taxon>
        <taxon>Paenibacillaceae</taxon>
        <taxon>Paenibacillus</taxon>
    </lineage>
</organism>
<protein>
    <submittedName>
        <fullName evidence="1">Uncharacterized protein</fullName>
    </submittedName>
</protein>
<accession>A0ABW3PZH5</accession>
<dbReference type="Proteomes" id="UP001597169">
    <property type="component" value="Unassembled WGS sequence"/>
</dbReference>
<name>A0ABW3PZH5_9BACL</name>
<dbReference type="RefSeq" id="WP_090728217.1">
    <property type="nucleotide sequence ID" value="NZ_JBHTKX010000004.1"/>
</dbReference>